<feature type="compositionally biased region" description="Low complexity" evidence="11">
    <location>
        <begin position="243"/>
        <end position="258"/>
    </location>
</feature>
<dbReference type="Pfam" id="PF00105">
    <property type="entry name" value="zf-C4"/>
    <property type="match status" value="1"/>
</dbReference>
<feature type="domain" description="NR LBD" evidence="13">
    <location>
        <begin position="767"/>
        <end position="1002"/>
    </location>
</feature>
<dbReference type="Proteomes" id="UP000887563">
    <property type="component" value="Unplaced"/>
</dbReference>
<evidence type="ECO:0000256" key="7">
    <source>
        <dbReference type="ARBA" id="ARBA00023125"/>
    </source>
</evidence>
<feature type="domain" description="NR LBD" evidence="13">
    <location>
        <begin position="282"/>
        <end position="517"/>
    </location>
</feature>
<accession>A0A914LIA8</accession>
<comment type="similarity">
    <text evidence="2">Belongs to the nuclear hormone receptor family.</text>
</comment>
<evidence type="ECO:0000256" key="3">
    <source>
        <dbReference type="ARBA" id="ARBA00022723"/>
    </source>
</evidence>
<evidence type="ECO:0000256" key="2">
    <source>
        <dbReference type="ARBA" id="ARBA00005993"/>
    </source>
</evidence>
<keyword evidence="3" id="KW-0479">Metal-binding</keyword>
<dbReference type="SMART" id="SM00430">
    <property type="entry name" value="HOLI"/>
    <property type="match status" value="2"/>
</dbReference>
<dbReference type="GO" id="GO:0008270">
    <property type="term" value="F:zinc ion binding"/>
    <property type="evidence" value="ECO:0007669"/>
    <property type="project" value="UniProtKB-KW"/>
</dbReference>
<feature type="region of interest" description="Disordered" evidence="11">
    <location>
        <begin position="523"/>
        <end position="564"/>
    </location>
</feature>
<dbReference type="PROSITE" id="PS00031">
    <property type="entry name" value="NUCLEAR_REC_DBD_1"/>
    <property type="match status" value="1"/>
</dbReference>
<keyword evidence="6" id="KW-0805">Transcription regulation</keyword>
<feature type="region of interest" description="Disordered" evidence="11">
    <location>
        <begin position="599"/>
        <end position="680"/>
    </location>
</feature>
<dbReference type="PROSITE" id="PS51030">
    <property type="entry name" value="NUCLEAR_REC_DBD_2"/>
    <property type="match status" value="1"/>
</dbReference>
<keyword evidence="5" id="KW-0862">Zinc</keyword>
<dbReference type="SUPFAM" id="SSF48508">
    <property type="entry name" value="Nuclear receptor ligand-binding domain"/>
    <property type="match status" value="2"/>
</dbReference>
<evidence type="ECO:0000256" key="9">
    <source>
        <dbReference type="ARBA" id="ARBA00023170"/>
    </source>
</evidence>
<keyword evidence="8" id="KW-0804">Transcription</keyword>
<feature type="compositionally biased region" description="Gly residues" evidence="11">
    <location>
        <begin position="1299"/>
        <end position="1308"/>
    </location>
</feature>
<feature type="region of interest" description="Disordered" evidence="11">
    <location>
        <begin position="729"/>
        <end position="749"/>
    </location>
</feature>
<evidence type="ECO:0000256" key="5">
    <source>
        <dbReference type="ARBA" id="ARBA00022833"/>
    </source>
</evidence>
<evidence type="ECO:0000256" key="8">
    <source>
        <dbReference type="ARBA" id="ARBA00023163"/>
    </source>
</evidence>
<dbReference type="SMART" id="SM00399">
    <property type="entry name" value="ZnF_C4"/>
    <property type="match status" value="1"/>
</dbReference>
<dbReference type="InterPro" id="IPR049636">
    <property type="entry name" value="HNF4-like_DBD"/>
</dbReference>
<feature type="compositionally biased region" description="Polar residues" evidence="11">
    <location>
        <begin position="1014"/>
        <end position="1033"/>
    </location>
</feature>
<feature type="compositionally biased region" description="Low complexity" evidence="11">
    <location>
        <begin position="1"/>
        <end position="24"/>
    </location>
</feature>
<feature type="region of interest" description="Disordered" evidence="11">
    <location>
        <begin position="1"/>
        <end position="29"/>
    </location>
</feature>
<evidence type="ECO:0000259" key="12">
    <source>
        <dbReference type="PROSITE" id="PS51030"/>
    </source>
</evidence>
<dbReference type="PANTHER" id="PTHR24083">
    <property type="entry name" value="NUCLEAR HORMONE RECEPTOR"/>
    <property type="match status" value="1"/>
</dbReference>
<dbReference type="Pfam" id="PF00104">
    <property type="entry name" value="Hormone_recep"/>
    <property type="match status" value="2"/>
</dbReference>
<dbReference type="GO" id="GO:0003700">
    <property type="term" value="F:DNA-binding transcription factor activity"/>
    <property type="evidence" value="ECO:0007669"/>
    <property type="project" value="InterPro"/>
</dbReference>
<keyword evidence="9" id="KW-0675">Receptor</keyword>
<evidence type="ECO:0000256" key="11">
    <source>
        <dbReference type="SAM" id="MobiDB-lite"/>
    </source>
</evidence>
<evidence type="ECO:0000259" key="13">
    <source>
        <dbReference type="PROSITE" id="PS51843"/>
    </source>
</evidence>
<name>A0A914LIA8_MELIC</name>
<keyword evidence="14" id="KW-1185">Reference proteome</keyword>
<dbReference type="InterPro" id="IPR001723">
    <property type="entry name" value="Nuclear_hrmn_rcpt"/>
</dbReference>
<evidence type="ECO:0000256" key="10">
    <source>
        <dbReference type="ARBA" id="ARBA00023242"/>
    </source>
</evidence>
<keyword evidence="7" id="KW-0238">DNA-binding</keyword>
<feature type="region of interest" description="Disordered" evidence="11">
    <location>
        <begin position="243"/>
        <end position="265"/>
    </location>
</feature>
<feature type="region of interest" description="Disordered" evidence="11">
    <location>
        <begin position="695"/>
        <end position="717"/>
    </location>
</feature>
<evidence type="ECO:0000313" key="14">
    <source>
        <dbReference type="Proteomes" id="UP000887563"/>
    </source>
</evidence>
<comment type="subcellular location">
    <subcellularLocation>
        <location evidence="1">Nucleus</location>
    </subcellularLocation>
</comment>
<feature type="domain" description="Nuclear receptor" evidence="12">
    <location>
        <begin position="29"/>
        <end position="104"/>
    </location>
</feature>
<reference evidence="15" key="1">
    <citation type="submission" date="2022-11" db="UniProtKB">
        <authorList>
            <consortium name="WormBaseParasite"/>
        </authorList>
    </citation>
    <scope>IDENTIFICATION</scope>
</reference>
<dbReference type="PROSITE" id="PS51843">
    <property type="entry name" value="NR_LBD"/>
    <property type="match status" value="2"/>
</dbReference>
<dbReference type="FunFam" id="3.30.50.10:FF:000030">
    <property type="entry name" value="Nuclear Hormone Receptor family"/>
    <property type="match status" value="1"/>
</dbReference>
<keyword evidence="4" id="KW-0863">Zinc-finger</keyword>
<dbReference type="CDD" id="cd06960">
    <property type="entry name" value="NR_DBD_HNF4A"/>
    <property type="match status" value="1"/>
</dbReference>
<dbReference type="GO" id="GO:0005634">
    <property type="term" value="C:nucleus"/>
    <property type="evidence" value="ECO:0007669"/>
    <property type="project" value="UniProtKB-SubCell"/>
</dbReference>
<sequence length="1308" mass="144914">MTQNQQKQQSTTNFNNNLSSNPPTEKSNSLTCTVCGDVATGRHYGSVACNGCKGFFRRTIRRNYKYTCRFNSNCQIDKHNRAVCRACRYSRCIMFGMKVDAVQSERDLIGKRSRYSSASGTPGPIPSTSSPPLQHQQSLEEEGQLSPISKDEQLHQQTHQVAQQPQTQNNLSASSQQQNSRINRCNIPTTQTDTSQLCEVDIDEHISRKRSLSSGNHYEQLKPARRNFTTNNHTIPHQLLTTTTTEQQQNQTQSELNSINEADPWSGQSGRALLRHLLCSEEKISNMRDTVVAHACTLQYSTRGSRFPFTGDGNTRKASENDILQSLHTQLLLVIEWAKTLKPFADLPTEDQTALLKNFAAQHVVLCVAYRSTTDFLKLINDSCIPRIVNGAEKDLFYRRDAERVMDMLVSPMRFLRMDDVEFVALKACILFNPVARGLSSNSVMSILQTRRHIFRALQNYVRAKAPNDEDRIGDLTFFVLSPLQSLAKAVSEDVLVSKITGIARLDQLMEELMLEDLDLKEMSMGNDSNPVDEASTSTSQQQQGGDHSIPIQGHVDSSSNNTNNRAVCRACRYSRCIMFGMKVDAVQSERDLIGKRSRYSSASGTPGPIPSTSSPPLQHQQSLEEEGQLSPISKDEQLHQQTQQVVQQPQTQNILSASSQQQNSGINRSNIPTTQTDTSQLCEVDIDEHISRKRSLSSGNHYEQLKPARRNFTTTNNHTIPHQLLTTTTEQQQNQTQPELNSINEADPWSGQSGRALLRHLLCSEEKISNMRDTVVAHACTLQYSTRGSRFPFTGDGNTRKASENDILQSLHTQLLLVIEWAKTLKPFADLPTEDQTALLKNFAAQHVVLCVAYRSTTDFLKLINDSCIPRIVNGAEKDLFYRRDAERVMDMLVSPMRFLRMDDVEFVALKACILFNPVARGLSSNSVMSILQTRRHIFRALQNYVRAKAPNDEDRIGDLTFFVLSPLQSLAKAVSEDVLVSKITGIARLDQLMEELMLEGWGDLDLKEMSMGNDSNQGDEASTSTSQQQGGDHSIPIQGHVDSSSNNTISAPISSHPQSMSSQWSATTGPVQPNSPISKQRGRNVSSASDSSQATSSSGSPSQTFLQPVPSTPSPYSSGIITATGGGGTVPISPVSESEFSSSALSSYVFGNSLYGNIQPPFAWHSPSNTGIQSNNDVCFSSNPTTSTKLISQQQQTSPNNILTSINPPPIYNNSTNSQQYYNNSNNIQESSQHYYRNQNNNQQEERRGEINSINQPNNCAWGVVNKQMQHHFVPTPSTPVPAIYSGTSPSPPQRFGVGGVGGGGR</sequence>
<dbReference type="GO" id="GO:0000978">
    <property type="term" value="F:RNA polymerase II cis-regulatory region sequence-specific DNA binding"/>
    <property type="evidence" value="ECO:0007669"/>
    <property type="project" value="InterPro"/>
</dbReference>
<proteinExistence type="inferred from homology"/>
<dbReference type="WBParaSite" id="Minc3s00540g13984">
    <property type="protein sequence ID" value="Minc3s00540g13984"/>
    <property type="gene ID" value="Minc3s00540g13984"/>
</dbReference>
<feature type="region of interest" description="Disordered" evidence="11">
    <location>
        <begin position="1010"/>
        <end position="1124"/>
    </location>
</feature>
<feature type="compositionally biased region" description="Low complexity" evidence="11">
    <location>
        <begin position="641"/>
        <end position="653"/>
    </location>
</feature>
<feature type="compositionally biased region" description="Polar residues" evidence="11">
    <location>
        <begin position="1069"/>
        <end position="1080"/>
    </location>
</feature>
<feature type="region of interest" description="Disordered" evidence="11">
    <location>
        <begin position="1196"/>
        <end position="1221"/>
    </location>
</feature>
<dbReference type="InterPro" id="IPR035500">
    <property type="entry name" value="NHR-like_dom_sf"/>
</dbReference>
<feature type="compositionally biased region" description="Low complexity" evidence="11">
    <location>
        <begin position="601"/>
        <end position="617"/>
    </location>
</feature>
<feature type="compositionally biased region" description="Low complexity" evidence="11">
    <location>
        <begin position="729"/>
        <end position="742"/>
    </location>
</feature>
<feature type="compositionally biased region" description="Low complexity" evidence="11">
    <location>
        <begin position="116"/>
        <end position="132"/>
    </location>
</feature>
<feature type="region of interest" description="Disordered" evidence="11">
    <location>
        <begin position="114"/>
        <end position="180"/>
    </location>
</feature>
<feature type="region of interest" description="Disordered" evidence="11">
    <location>
        <begin position="1287"/>
        <end position="1308"/>
    </location>
</feature>
<evidence type="ECO:0000313" key="15">
    <source>
        <dbReference type="WBParaSite" id="Minc3s00540g13984"/>
    </source>
</evidence>
<feature type="compositionally biased region" description="Low complexity" evidence="11">
    <location>
        <begin position="1088"/>
        <end position="1106"/>
    </location>
</feature>
<dbReference type="Gene3D" id="1.10.565.10">
    <property type="entry name" value="Retinoid X Receptor"/>
    <property type="match status" value="2"/>
</dbReference>
<dbReference type="PRINTS" id="PR00047">
    <property type="entry name" value="STROIDFINGER"/>
</dbReference>
<dbReference type="InterPro" id="IPR000536">
    <property type="entry name" value="Nucl_hrmn_rcpt_lig-bd"/>
</dbReference>
<feature type="compositionally biased region" description="Polar residues" evidence="11">
    <location>
        <begin position="654"/>
        <end position="680"/>
    </location>
</feature>
<organism evidence="14 15">
    <name type="scientific">Meloidogyne incognita</name>
    <name type="common">Southern root-knot nematode worm</name>
    <name type="synonym">Oxyuris incognita</name>
    <dbReference type="NCBI Taxonomy" id="6306"/>
    <lineage>
        <taxon>Eukaryota</taxon>
        <taxon>Metazoa</taxon>
        <taxon>Ecdysozoa</taxon>
        <taxon>Nematoda</taxon>
        <taxon>Chromadorea</taxon>
        <taxon>Rhabditida</taxon>
        <taxon>Tylenchina</taxon>
        <taxon>Tylenchomorpha</taxon>
        <taxon>Tylenchoidea</taxon>
        <taxon>Meloidogynidae</taxon>
        <taxon>Meloidogyninae</taxon>
        <taxon>Meloidogyne</taxon>
        <taxon>Meloidogyne incognita group</taxon>
    </lineage>
</organism>
<dbReference type="InterPro" id="IPR050274">
    <property type="entry name" value="Nuclear_hormone_rcpt_NR2"/>
</dbReference>
<feature type="compositionally biased region" description="Low complexity" evidence="11">
    <location>
        <begin position="155"/>
        <end position="180"/>
    </location>
</feature>
<dbReference type="Gene3D" id="3.30.50.10">
    <property type="entry name" value="Erythroid Transcription Factor GATA-1, subunit A"/>
    <property type="match status" value="2"/>
</dbReference>
<evidence type="ECO:0000256" key="4">
    <source>
        <dbReference type="ARBA" id="ARBA00022771"/>
    </source>
</evidence>
<dbReference type="InterPro" id="IPR013088">
    <property type="entry name" value="Znf_NHR/GATA"/>
</dbReference>
<feature type="compositionally biased region" description="Polar residues" evidence="11">
    <location>
        <begin position="1196"/>
        <end position="1208"/>
    </location>
</feature>
<dbReference type="PRINTS" id="PR00398">
    <property type="entry name" value="STRDHORMONER"/>
</dbReference>
<evidence type="ECO:0000256" key="1">
    <source>
        <dbReference type="ARBA" id="ARBA00004123"/>
    </source>
</evidence>
<dbReference type="SUPFAM" id="SSF57716">
    <property type="entry name" value="Glucocorticoid receptor-like (DNA-binding domain)"/>
    <property type="match status" value="2"/>
</dbReference>
<keyword evidence="10" id="KW-0539">Nucleus</keyword>
<feature type="compositionally biased region" description="Low complexity" evidence="11">
    <location>
        <begin position="1052"/>
        <end position="1068"/>
    </location>
</feature>
<dbReference type="InterPro" id="IPR001628">
    <property type="entry name" value="Znf_hrmn_rcpt"/>
</dbReference>
<protein>
    <submittedName>
        <fullName evidence="15">Nuclear receptor</fullName>
    </submittedName>
</protein>
<evidence type="ECO:0000256" key="6">
    <source>
        <dbReference type="ARBA" id="ARBA00023015"/>
    </source>
</evidence>